<name>A0A6C0BI94_9ZZZZ</name>
<accession>A0A6C0BI94</accession>
<dbReference type="AlphaFoldDB" id="A0A6C0BI94"/>
<sequence>MTYWSTNFLLLTPPRFQTFDLSGVTYLNYGDIMNIRNSWNLFESVQVCNIRVSTSLGLGTTNFVSGSSENNGLFYQFQSNASLISFKAGQQYHVTRYPYIDFSTLVQIPAPPGPGPTDLLDSCLCNAIGSVPDSSSGYLGGITALTNYVFTSTMMATNPGAKRYFRSFQDYVSNRKACAALFQTT</sequence>
<protein>
    <submittedName>
        <fullName evidence="1">Uncharacterized protein</fullName>
    </submittedName>
</protein>
<dbReference type="EMBL" id="MN739163">
    <property type="protein sequence ID" value="QHS91732.1"/>
    <property type="molecule type" value="Genomic_DNA"/>
</dbReference>
<reference evidence="1" key="1">
    <citation type="journal article" date="2020" name="Nature">
        <title>Giant virus diversity and host interactions through global metagenomics.</title>
        <authorList>
            <person name="Schulz F."/>
            <person name="Roux S."/>
            <person name="Paez-Espino D."/>
            <person name="Jungbluth S."/>
            <person name="Walsh D.A."/>
            <person name="Denef V.J."/>
            <person name="McMahon K.D."/>
            <person name="Konstantinidis K.T."/>
            <person name="Eloe-Fadrosh E.A."/>
            <person name="Kyrpides N.C."/>
            <person name="Woyke T."/>
        </authorList>
    </citation>
    <scope>NUCLEOTIDE SEQUENCE</scope>
    <source>
        <strain evidence="1">GVMAG-M-3300013006-15</strain>
    </source>
</reference>
<proteinExistence type="predicted"/>
<organism evidence="1">
    <name type="scientific">viral metagenome</name>
    <dbReference type="NCBI Taxonomy" id="1070528"/>
    <lineage>
        <taxon>unclassified sequences</taxon>
        <taxon>metagenomes</taxon>
        <taxon>organismal metagenomes</taxon>
    </lineage>
</organism>
<evidence type="ECO:0000313" key="1">
    <source>
        <dbReference type="EMBL" id="QHS91732.1"/>
    </source>
</evidence>